<feature type="transmembrane region" description="Helical" evidence="1">
    <location>
        <begin position="6"/>
        <end position="27"/>
    </location>
</feature>
<keyword evidence="3" id="KW-1185">Reference proteome</keyword>
<dbReference type="EMBL" id="FXAH01000002">
    <property type="protein sequence ID" value="SMF07755.1"/>
    <property type="molecule type" value="Genomic_DNA"/>
</dbReference>
<keyword evidence="1" id="KW-1133">Transmembrane helix</keyword>
<organism evidence="2 3">
    <name type="scientific">Trinickia caryophylli</name>
    <name type="common">Paraburkholderia caryophylli</name>
    <dbReference type="NCBI Taxonomy" id="28094"/>
    <lineage>
        <taxon>Bacteria</taxon>
        <taxon>Pseudomonadati</taxon>
        <taxon>Pseudomonadota</taxon>
        <taxon>Betaproteobacteria</taxon>
        <taxon>Burkholderiales</taxon>
        <taxon>Burkholderiaceae</taxon>
        <taxon>Trinickia</taxon>
    </lineage>
</organism>
<dbReference type="Proteomes" id="UP000192911">
    <property type="component" value="Unassembled WGS sequence"/>
</dbReference>
<dbReference type="InterPro" id="IPR025333">
    <property type="entry name" value="DUF4239"/>
</dbReference>
<evidence type="ECO:0000313" key="2">
    <source>
        <dbReference type="EMBL" id="SMF07755.1"/>
    </source>
</evidence>
<sequence length="264" mass="28950">MLINFISLPSSLQIVAWSGFGVGMTFAGKIAVRKIAPREQAHAHNGEVGTIMAVGGVFYGLIIATMLVRAVTHFDAAVDATQHEATRAAAFYRTAVEGSAELARRVQAPLLEYLRGVMRDEWPRQMRGLPIEPAAPQLATLSTVLRDYDPATPKQVAYLQQTQVQLNQLYAARHARLANLDTTIPEEIWIINLLGELMLILFAWMMHIPRKSLHLALVAGLAISISIVLAATLIYDTPFYGDIAVSEAPYRHAADNIADSSLSY</sequence>
<keyword evidence="1" id="KW-0472">Membrane</keyword>
<evidence type="ECO:0008006" key="4">
    <source>
        <dbReference type="Google" id="ProtNLM"/>
    </source>
</evidence>
<dbReference type="STRING" id="28094.SAMN06295900_102324"/>
<proteinExistence type="predicted"/>
<feature type="transmembrane region" description="Helical" evidence="1">
    <location>
        <begin position="48"/>
        <end position="68"/>
    </location>
</feature>
<feature type="transmembrane region" description="Helical" evidence="1">
    <location>
        <begin position="213"/>
        <end position="235"/>
    </location>
</feature>
<feature type="transmembrane region" description="Helical" evidence="1">
    <location>
        <begin position="188"/>
        <end position="206"/>
    </location>
</feature>
<name>A0A1X7D2W1_TRICW</name>
<dbReference type="AlphaFoldDB" id="A0A1X7D2W1"/>
<keyword evidence="1" id="KW-0812">Transmembrane</keyword>
<dbReference type="Pfam" id="PF14023">
    <property type="entry name" value="Bestrophin-like"/>
    <property type="match status" value="1"/>
</dbReference>
<gene>
    <name evidence="2" type="ORF">SAMN06295900_102324</name>
</gene>
<reference evidence="3" key="1">
    <citation type="submission" date="2017-04" db="EMBL/GenBank/DDBJ databases">
        <authorList>
            <person name="Varghese N."/>
            <person name="Submissions S."/>
        </authorList>
    </citation>
    <scope>NUCLEOTIDE SEQUENCE [LARGE SCALE GENOMIC DNA]</scope>
    <source>
        <strain evidence="3">Ballard 720</strain>
    </source>
</reference>
<evidence type="ECO:0000313" key="3">
    <source>
        <dbReference type="Proteomes" id="UP000192911"/>
    </source>
</evidence>
<protein>
    <recommendedName>
        <fullName evidence="4">DUF4239 domain-containing protein</fullName>
    </recommendedName>
</protein>
<accession>A0A1X7D2W1</accession>
<evidence type="ECO:0000256" key="1">
    <source>
        <dbReference type="SAM" id="Phobius"/>
    </source>
</evidence>